<dbReference type="InterPro" id="IPR036052">
    <property type="entry name" value="TrpB-like_PALP_sf"/>
</dbReference>
<feature type="domain" description="Threonine synthase N-terminal" evidence="10">
    <location>
        <begin position="299"/>
        <end position="374"/>
    </location>
</feature>
<dbReference type="Pfam" id="PF00288">
    <property type="entry name" value="GHMP_kinases_N"/>
    <property type="match status" value="1"/>
</dbReference>
<dbReference type="AlphaFoldDB" id="A0A2Z7A0C7"/>
<evidence type="ECO:0000313" key="11">
    <source>
        <dbReference type="EMBL" id="KZV14761.1"/>
    </source>
</evidence>
<feature type="domain" description="Tryptophan synthase beta chain-like PALP" evidence="8">
    <location>
        <begin position="393"/>
        <end position="678"/>
    </location>
</feature>
<feature type="domain" description="GHMP kinase N-terminal" evidence="7">
    <location>
        <begin position="38"/>
        <end position="124"/>
    </location>
</feature>
<dbReference type="OrthoDB" id="5203861at2759"/>
<comment type="similarity">
    <text evidence="2">Belongs to the threonine synthase family.</text>
</comment>
<proteinExistence type="inferred from homology"/>
<keyword evidence="3" id="KW-0547">Nucleotide-binding</keyword>
<evidence type="ECO:0000259" key="9">
    <source>
        <dbReference type="Pfam" id="PF08544"/>
    </source>
</evidence>
<keyword evidence="4" id="KW-0067">ATP-binding</keyword>
<dbReference type="Pfam" id="PF00291">
    <property type="entry name" value="PALP"/>
    <property type="match status" value="1"/>
</dbReference>
<evidence type="ECO:0000256" key="2">
    <source>
        <dbReference type="ARBA" id="ARBA00005517"/>
    </source>
</evidence>
<evidence type="ECO:0000313" key="12">
    <source>
        <dbReference type="Proteomes" id="UP000250235"/>
    </source>
</evidence>
<sequence length="727" mass="76524">MAGAGDRAEVRRIDEPAVRIAAIRGTTHELPLDAQHNTAGAALLALRKALDLPHGFELILHKGIALGSGMAGSAASCVAALVAANALLETPLPREALYGFAMDGEAVASGGRHGDNVGPQLLGGLTLATHERVLRIPVPAGWHCALVHPHFVLETRKARAALAGDYALGEFVAQSANLSLLLAGCFRGDAALVREGLKDVLVEPRRAPLVPNFARVKQAALDHRAMGASISGGGPSVFGWFEHHAEAEAAAVAMRAAFAEAGLDSDAFVAPIDGPAAALVNDEQNNCAWTVHAMSDALRYLSTRGRAPATTLGKAIAAGLAPDGGLYVPERLPTLDPADFDPRGSLADTATTLLAPFFAGDPLAAELPVICAEALDFPVPLRALPYRDAQVLELFHGPTAAFKDVGARFLAACLRRLPRADERTLTILVATSGDTGAAVGAAFHRQPGVRVAILYPDGLVSPRQAHQLGCFGDNVRALRVAGRFDDCQRMVKAALNDAGLQHAVPLSSANSISLGRLLPQMSYYAHAALAFWRERGEPLNFIVPTGNLGNALACLWVRAMGLPLGEVRLACNANATLPEFFAGHGYAPREAVATLANAMDVGAPSNFERLRWSFGGDDAALRRALHAESVDDASIRRTIAAHAREHGEAFCPHTATAVHLLDRLCEQGDDRPWAVVATAHPAKFEQVVEPLVGHAVDVPPALAAMLQRSASAEPLAADDGALKHWLR</sequence>
<name>A0A2Z7A0C7_9LAMI</name>
<dbReference type="InterPro" id="IPR020568">
    <property type="entry name" value="Ribosomal_Su5_D2-typ_SF"/>
</dbReference>
<evidence type="ECO:0000256" key="1">
    <source>
        <dbReference type="ARBA" id="ARBA00001933"/>
    </source>
</evidence>
<evidence type="ECO:0000256" key="4">
    <source>
        <dbReference type="ARBA" id="ARBA00022840"/>
    </source>
</evidence>
<dbReference type="Gene3D" id="3.40.50.1100">
    <property type="match status" value="2"/>
</dbReference>
<evidence type="ECO:0000256" key="6">
    <source>
        <dbReference type="PIRSR" id="PIRSR604450-51"/>
    </source>
</evidence>
<reference evidence="11 12" key="1">
    <citation type="journal article" date="2015" name="Proc. Natl. Acad. Sci. U.S.A.">
        <title>The resurrection genome of Boea hygrometrica: A blueprint for survival of dehydration.</title>
        <authorList>
            <person name="Xiao L."/>
            <person name="Yang G."/>
            <person name="Zhang L."/>
            <person name="Yang X."/>
            <person name="Zhao S."/>
            <person name="Ji Z."/>
            <person name="Zhou Q."/>
            <person name="Hu M."/>
            <person name="Wang Y."/>
            <person name="Chen M."/>
            <person name="Xu Y."/>
            <person name="Jin H."/>
            <person name="Xiao X."/>
            <person name="Hu G."/>
            <person name="Bao F."/>
            <person name="Hu Y."/>
            <person name="Wan P."/>
            <person name="Li L."/>
            <person name="Deng X."/>
            <person name="Kuang T."/>
            <person name="Xiang C."/>
            <person name="Zhu J.K."/>
            <person name="Oliver M.J."/>
            <person name="He Y."/>
        </authorList>
    </citation>
    <scope>NUCLEOTIDE SEQUENCE [LARGE SCALE GENOMIC DNA]</scope>
    <source>
        <strain evidence="12">cv. XS01</strain>
    </source>
</reference>
<dbReference type="InterPro" id="IPR013750">
    <property type="entry name" value="GHMP_kinase_C_dom"/>
</dbReference>
<dbReference type="Gene3D" id="3.30.70.890">
    <property type="entry name" value="GHMP kinase, C-terminal domain"/>
    <property type="match status" value="1"/>
</dbReference>
<dbReference type="Gene3D" id="3.90.1380.10">
    <property type="entry name" value="Threonine synthase, N-terminal domain"/>
    <property type="match status" value="1"/>
</dbReference>
<dbReference type="SUPFAM" id="SSF55060">
    <property type="entry name" value="GHMP Kinase, C-terminal domain"/>
    <property type="match status" value="1"/>
</dbReference>
<dbReference type="PANTHER" id="PTHR43515">
    <property type="entry name" value="THREONINE SYNTHASE-LIKE 1"/>
    <property type="match status" value="1"/>
</dbReference>
<gene>
    <name evidence="11" type="ORF">F511_04286</name>
</gene>
<feature type="modified residue" description="N6-(pyridoxal phosphate)lysine" evidence="6">
    <location>
        <position position="403"/>
    </location>
</feature>
<dbReference type="InterPro" id="IPR001926">
    <property type="entry name" value="TrpB-like_PALP"/>
</dbReference>
<dbReference type="GO" id="GO:0005737">
    <property type="term" value="C:cytoplasm"/>
    <property type="evidence" value="ECO:0007669"/>
    <property type="project" value="TreeGrafter"/>
</dbReference>
<dbReference type="Proteomes" id="UP000250235">
    <property type="component" value="Unassembled WGS sequence"/>
</dbReference>
<dbReference type="InterPro" id="IPR037158">
    <property type="entry name" value="Thr_synth_N_sf"/>
</dbReference>
<dbReference type="SUPFAM" id="SSF54211">
    <property type="entry name" value="Ribosomal protein S5 domain 2-like"/>
    <property type="match status" value="1"/>
</dbReference>
<keyword evidence="12" id="KW-1185">Reference proteome</keyword>
<dbReference type="InterPro" id="IPR004450">
    <property type="entry name" value="Thr_synthase-like"/>
</dbReference>
<evidence type="ECO:0000256" key="5">
    <source>
        <dbReference type="ARBA" id="ARBA00022898"/>
    </source>
</evidence>
<dbReference type="Pfam" id="PF14821">
    <property type="entry name" value="Thr_synth_N"/>
    <property type="match status" value="1"/>
</dbReference>
<evidence type="ECO:0008006" key="13">
    <source>
        <dbReference type="Google" id="ProtNLM"/>
    </source>
</evidence>
<dbReference type="EMBL" id="KV020185">
    <property type="protein sequence ID" value="KZV14761.1"/>
    <property type="molecule type" value="Genomic_DNA"/>
</dbReference>
<dbReference type="Pfam" id="PF08544">
    <property type="entry name" value="GHMP_kinases_C"/>
    <property type="match status" value="1"/>
</dbReference>
<accession>A0A2Z7A0C7</accession>
<dbReference type="InterPro" id="IPR006204">
    <property type="entry name" value="GHMP_kinase_N_dom"/>
</dbReference>
<evidence type="ECO:0000259" key="10">
    <source>
        <dbReference type="Pfam" id="PF14821"/>
    </source>
</evidence>
<dbReference type="InterPro" id="IPR014721">
    <property type="entry name" value="Ribsml_uS5_D2-typ_fold_subgr"/>
</dbReference>
<dbReference type="PANTHER" id="PTHR43515:SF1">
    <property type="entry name" value="THREONINE SYNTHASE-LIKE 1"/>
    <property type="match status" value="1"/>
</dbReference>
<dbReference type="GO" id="GO:0005524">
    <property type="term" value="F:ATP binding"/>
    <property type="evidence" value="ECO:0007669"/>
    <property type="project" value="UniProtKB-KW"/>
</dbReference>
<dbReference type="Gene3D" id="3.30.230.10">
    <property type="match status" value="1"/>
</dbReference>
<keyword evidence="5 6" id="KW-0663">Pyridoxal phosphate</keyword>
<evidence type="ECO:0000259" key="8">
    <source>
        <dbReference type="Pfam" id="PF00291"/>
    </source>
</evidence>
<comment type="cofactor">
    <cofactor evidence="1 6">
        <name>pyridoxal 5'-phosphate</name>
        <dbReference type="ChEBI" id="CHEBI:597326"/>
    </cofactor>
</comment>
<evidence type="ECO:0000259" key="7">
    <source>
        <dbReference type="Pfam" id="PF00288"/>
    </source>
</evidence>
<organism evidence="11 12">
    <name type="scientific">Dorcoceras hygrometricum</name>
    <dbReference type="NCBI Taxonomy" id="472368"/>
    <lineage>
        <taxon>Eukaryota</taxon>
        <taxon>Viridiplantae</taxon>
        <taxon>Streptophyta</taxon>
        <taxon>Embryophyta</taxon>
        <taxon>Tracheophyta</taxon>
        <taxon>Spermatophyta</taxon>
        <taxon>Magnoliopsida</taxon>
        <taxon>eudicotyledons</taxon>
        <taxon>Gunneridae</taxon>
        <taxon>Pentapetalae</taxon>
        <taxon>asterids</taxon>
        <taxon>lamiids</taxon>
        <taxon>Lamiales</taxon>
        <taxon>Gesneriaceae</taxon>
        <taxon>Didymocarpoideae</taxon>
        <taxon>Trichosporeae</taxon>
        <taxon>Loxocarpinae</taxon>
        <taxon>Dorcoceras</taxon>
    </lineage>
</organism>
<protein>
    <recommendedName>
        <fullName evidence="13">Homoserine kinase</fullName>
    </recommendedName>
</protein>
<evidence type="ECO:0000256" key="3">
    <source>
        <dbReference type="ARBA" id="ARBA00022741"/>
    </source>
</evidence>
<dbReference type="InterPro" id="IPR036554">
    <property type="entry name" value="GHMP_kinase_C_sf"/>
</dbReference>
<feature type="domain" description="GHMP kinase C-terminal" evidence="9">
    <location>
        <begin position="182"/>
        <end position="259"/>
    </location>
</feature>
<dbReference type="PRINTS" id="PR00958">
    <property type="entry name" value="HOMSERKINASE"/>
</dbReference>
<dbReference type="NCBIfam" id="TIGR00260">
    <property type="entry name" value="thrC"/>
    <property type="match status" value="1"/>
</dbReference>
<dbReference type="NCBIfam" id="NF002288">
    <property type="entry name" value="PRK01212.1-4"/>
    <property type="match status" value="1"/>
</dbReference>
<dbReference type="SUPFAM" id="SSF53686">
    <property type="entry name" value="Tryptophan synthase beta subunit-like PLP-dependent enzymes"/>
    <property type="match status" value="1"/>
</dbReference>
<dbReference type="InterPro" id="IPR029144">
    <property type="entry name" value="Thr_synth_N"/>
</dbReference>